<dbReference type="Gene3D" id="2.120.10.30">
    <property type="entry name" value="TolB, C-terminal domain"/>
    <property type="match status" value="1"/>
</dbReference>
<organism evidence="1 2">
    <name type="scientific">Pinctada imbricata</name>
    <name type="common">Atlantic pearl-oyster</name>
    <name type="synonym">Pinctada martensii</name>
    <dbReference type="NCBI Taxonomy" id="66713"/>
    <lineage>
        <taxon>Eukaryota</taxon>
        <taxon>Metazoa</taxon>
        <taxon>Spiralia</taxon>
        <taxon>Lophotrochozoa</taxon>
        <taxon>Mollusca</taxon>
        <taxon>Bivalvia</taxon>
        <taxon>Autobranchia</taxon>
        <taxon>Pteriomorphia</taxon>
        <taxon>Pterioida</taxon>
        <taxon>Pterioidea</taxon>
        <taxon>Pteriidae</taxon>
        <taxon>Pinctada</taxon>
    </lineage>
</organism>
<proteinExistence type="predicted"/>
<comment type="caution">
    <text evidence="1">The sequence shown here is derived from an EMBL/GenBank/DDBJ whole genome shotgun (WGS) entry which is preliminary data.</text>
</comment>
<gene>
    <name evidence="1" type="ORF">FSP39_009592</name>
</gene>
<accession>A0AA88YI98</accession>
<dbReference type="InterPro" id="IPR011041">
    <property type="entry name" value="Quinoprot_gluc/sorb_DH_b-prop"/>
</dbReference>
<sequence>MTSLGANLHARLFDFSIKGQRSSQLLTRCNRVKTCSSSLTLLESVMSSVVQNINLHDVEQDRLEEHSSHDWESITDILREKRYILPQKCKDIRENQLPDLRKEIDRFDQKIQDEDSRLELTKSNLNGSRQRYINGINRLFDNKINECQQKSNAAKEVYVEKREGLKKKVEYLDMMTKALHNDINKLPDHDILDMEKDMRDELKKALSDSADKYTSTTMFVPGQMDEQALENMIGEIHSMSVEETGGSVACSGSIASVKPVSETNAWIRVRGSRVFELIDRKGEKVNEIRKPGTDLVISRNGDIVLTDNRKNKVSVFTKDENQKATFQTKLLYPTNISKTENDDILVTLMDGGDHYNLVPTSRRVVQRMTLTGKVLQTYEFREDGKTRLFTCPGRTAENKNMDVCIINALNSKSWELVVLHEDGHLKFTYRGDGQPVKFITFDVECDDKCHILLTEGHSKRIHILSSEGKYLFWVCQYEDLIPIEISMYGDYLWCGLSEGRVKVYRYTN</sequence>
<dbReference type="SUPFAM" id="SSF50952">
    <property type="entry name" value="Soluble quinoprotein glucose dehydrogenase"/>
    <property type="match status" value="1"/>
</dbReference>
<evidence type="ECO:0008006" key="3">
    <source>
        <dbReference type="Google" id="ProtNLM"/>
    </source>
</evidence>
<dbReference type="EMBL" id="VSWD01000005">
    <property type="protein sequence ID" value="KAK3102206.1"/>
    <property type="molecule type" value="Genomic_DNA"/>
</dbReference>
<reference evidence="1" key="1">
    <citation type="submission" date="2019-08" db="EMBL/GenBank/DDBJ databases">
        <title>The improved chromosome-level genome for the pearl oyster Pinctada fucata martensii using PacBio sequencing and Hi-C.</title>
        <authorList>
            <person name="Zheng Z."/>
        </authorList>
    </citation>
    <scope>NUCLEOTIDE SEQUENCE</scope>
    <source>
        <strain evidence="1">ZZ-2019</strain>
        <tissue evidence="1">Adductor muscle</tissue>
    </source>
</reference>
<evidence type="ECO:0000313" key="2">
    <source>
        <dbReference type="Proteomes" id="UP001186944"/>
    </source>
</evidence>
<dbReference type="AlphaFoldDB" id="A0AA88YI98"/>
<dbReference type="Proteomes" id="UP001186944">
    <property type="component" value="Unassembled WGS sequence"/>
</dbReference>
<dbReference type="InterPro" id="IPR011042">
    <property type="entry name" value="6-blade_b-propeller_TolB-like"/>
</dbReference>
<evidence type="ECO:0000313" key="1">
    <source>
        <dbReference type="EMBL" id="KAK3102206.1"/>
    </source>
</evidence>
<protein>
    <recommendedName>
        <fullName evidence="3">Tripartite motif-containing protein 2</fullName>
    </recommendedName>
</protein>
<name>A0AA88YI98_PINIB</name>
<keyword evidence="2" id="KW-1185">Reference proteome</keyword>